<dbReference type="AlphaFoldDB" id="A0AAN7UDI1"/>
<name>A0AAN7UDI1_9PEZI</name>
<dbReference type="EMBL" id="JAWHQM010000015">
    <property type="protein sequence ID" value="KAK5630255.1"/>
    <property type="molecule type" value="Genomic_DNA"/>
</dbReference>
<dbReference type="Proteomes" id="UP001305414">
    <property type="component" value="Unassembled WGS sequence"/>
</dbReference>
<proteinExistence type="predicted"/>
<accession>A0AAN7UDI1</accession>
<organism evidence="1 2">
    <name type="scientific">Xylaria bambusicola</name>
    <dbReference type="NCBI Taxonomy" id="326684"/>
    <lineage>
        <taxon>Eukaryota</taxon>
        <taxon>Fungi</taxon>
        <taxon>Dikarya</taxon>
        <taxon>Ascomycota</taxon>
        <taxon>Pezizomycotina</taxon>
        <taxon>Sordariomycetes</taxon>
        <taxon>Xylariomycetidae</taxon>
        <taxon>Xylariales</taxon>
        <taxon>Xylariaceae</taxon>
        <taxon>Xylaria</taxon>
    </lineage>
</organism>
<sequence length="68" mass="7323">MTAVAESWKVILRNGIWVTVLELMDIRPLGAPLTPAQDSVGDRIVVHAGVACFKSIRIFVSAGIVGIY</sequence>
<protein>
    <submittedName>
        <fullName evidence="1">Uncharacterized protein</fullName>
    </submittedName>
</protein>
<reference evidence="1 2" key="1">
    <citation type="submission" date="2023-10" db="EMBL/GenBank/DDBJ databases">
        <title>Draft genome sequence of Xylaria bambusicola isolate GMP-LS, the root and basal stem rot pathogen of sugarcane in Indonesia.</title>
        <authorList>
            <person name="Selvaraj P."/>
            <person name="Muralishankar V."/>
            <person name="Muruganantham S."/>
            <person name="Sp S."/>
            <person name="Haryani S."/>
            <person name="Lau K.J.X."/>
            <person name="Naqvi N.I."/>
        </authorList>
    </citation>
    <scope>NUCLEOTIDE SEQUENCE [LARGE SCALE GENOMIC DNA]</scope>
    <source>
        <strain evidence="1">GMP-LS</strain>
    </source>
</reference>
<keyword evidence="2" id="KW-1185">Reference proteome</keyword>
<gene>
    <name evidence="1" type="ORF">RRF57_005970</name>
</gene>
<comment type="caution">
    <text evidence="1">The sequence shown here is derived from an EMBL/GenBank/DDBJ whole genome shotgun (WGS) entry which is preliminary data.</text>
</comment>
<evidence type="ECO:0000313" key="1">
    <source>
        <dbReference type="EMBL" id="KAK5630255.1"/>
    </source>
</evidence>
<evidence type="ECO:0000313" key="2">
    <source>
        <dbReference type="Proteomes" id="UP001305414"/>
    </source>
</evidence>